<keyword evidence="6" id="KW-0029">Amino-acid transport</keyword>
<dbReference type="AlphaFoldDB" id="A0A6R8GKF3"/>
<evidence type="ECO:0000256" key="9">
    <source>
        <dbReference type="ARBA" id="ARBA00023065"/>
    </source>
</evidence>
<dbReference type="EnsemblMetazoa" id="AAEL018304-RC">
    <property type="protein sequence ID" value="AAEL018304-PC"/>
    <property type="gene ID" value="AAEL018304"/>
</dbReference>
<evidence type="ECO:0000313" key="16">
    <source>
        <dbReference type="EnsemblMetazoa" id="AAEL018304-PC"/>
    </source>
</evidence>
<reference evidence="16" key="2">
    <citation type="submission" date="2020-08" db="UniProtKB">
        <authorList>
            <consortium name="EnsemblMetazoa"/>
        </authorList>
    </citation>
    <scope>IDENTIFICATION</scope>
    <source>
        <strain evidence="16">LVP_AGWG</strain>
    </source>
</reference>
<dbReference type="GO" id="GO:0015179">
    <property type="term" value="F:L-amino acid transmembrane transporter activity"/>
    <property type="evidence" value="ECO:0007669"/>
    <property type="project" value="TreeGrafter"/>
</dbReference>
<sequence>MDIQCKYCNSVWITYKTEEAVNTNLLSNADVIHSCNENLTENGAVNGFSNHIVISTTTNSSSNKNNPDDPPPTVREKWGKNIEFLLSCVALSVGFGNVWRFPYTAFNNGGGAFVIPYLIVLFIIGRPIYYLEMVLGQFSNRGCVKVYDMAPLMRGIGVGQTVAIFTVITYYAAVLAITFRYLVVSFSPELPWSTCDPSWLDCVNSSFIGTIPMGNGTKVKSSAELYFQKTVLHKAASLDNGIGMPDWRLVLCLVVAWICITAILIRGIKSSGKFSYFLAIFPYIIIFILLVRSLTLPGAWTGIRYFFTPQWDKLLTIEVWYQAVTQCFFSLTICFGGLIVYSSFNNFQNNIYRHAVIITWLDTFTSMIAGCIVFGVMGHLAHVTNEKDIQKVVKNGPGLTFETYPDVIAKFDFVPQLFSVLFFFMLFLLGIGTLLGIVTSVITAIHDQKPHWKRWKVVLVVAVVGFCVGLVYLTPGGLSILELMDYYGATFVTLTLAVFELLTFAWIYGVDRVCKDIEFMLGIKTGMFWRICWGIVTPIVVLVILLFSIINYVPMELPSGYNAFGWCLYTVAVLQLPAWGLYAWYKQPGSDPITRLRAVLNPMSDWGPEDATTRAKYHSFIGEHDASLSMKKTCTASFVRRKLFG</sequence>
<dbReference type="InParanoid" id="A0A6R8GKF3"/>
<evidence type="ECO:0000256" key="8">
    <source>
        <dbReference type="ARBA" id="ARBA00023053"/>
    </source>
</evidence>
<comment type="similarity">
    <text evidence="2 15">Belongs to the sodium:neurotransmitter symporter (SNF) (TC 2.A.22) family.</text>
</comment>
<evidence type="ECO:0000256" key="7">
    <source>
        <dbReference type="ARBA" id="ARBA00022989"/>
    </source>
</evidence>
<dbReference type="GO" id="GO:0005283">
    <property type="term" value="F:amino acid:sodium symporter activity"/>
    <property type="evidence" value="ECO:0007669"/>
    <property type="project" value="TreeGrafter"/>
</dbReference>
<keyword evidence="7" id="KW-1133">Transmembrane helix</keyword>
<dbReference type="SUPFAM" id="SSF161070">
    <property type="entry name" value="SNF-like"/>
    <property type="match status" value="1"/>
</dbReference>
<evidence type="ECO:0000256" key="13">
    <source>
        <dbReference type="ARBA" id="ARBA00037785"/>
    </source>
</evidence>
<dbReference type="PROSITE" id="PS00610">
    <property type="entry name" value="NA_NEUROTRAN_SYMP_1"/>
    <property type="match status" value="1"/>
</dbReference>
<evidence type="ECO:0000256" key="2">
    <source>
        <dbReference type="ARBA" id="ARBA00006459"/>
    </source>
</evidence>
<dbReference type="GO" id="GO:0005886">
    <property type="term" value="C:plasma membrane"/>
    <property type="evidence" value="ECO:0007669"/>
    <property type="project" value="TreeGrafter"/>
</dbReference>
<evidence type="ECO:0000256" key="11">
    <source>
        <dbReference type="ARBA" id="ARBA00023180"/>
    </source>
</evidence>
<keyword evidence="4 15" id="KW-0812">Transmembrane</keyword>
<keyword evidence="9" id="KW-0406">Ion transport</keyword>
<feature type="binding site" evidence="14">
    <location>
        <position position="93"/>
    </location>
    <ligand>
        <name>Na(+)</name>
        <dbReference type="ChEBI" id="CHEBI:29101"/>
        <label>1</label>
    </ligand>
</feature>
<feature type="binding site" evidence="14">
    <location>
        <position position="330"/>
    </location>
    <ligand>
        <name>Na(+)</name>
        <dbReference type="ChEBI" id="CHEBI:29101"/>
        <label>1</label>
    </ligand>
</feature>
<dbReference type="OrthoDB" id="6581954at2759"/>
<comment type="subcellular location">
    <subcellularLocation>
        <location evidence="1">Membrane</location>
        <topology evidence="1">Multi-pass membrane protein</topology>
    </subcellularLocation>
</comment>
<dbReference type="InterPro" id="IPR037272">
    <property type="entry name" value="SNS_sf"/>
</dbReference>
<evidence type="ECO:0000256" key="3">
    <source>
        <dbReference type="ARBA" id="ARBA00022448"/>
    </source>
</evidence>
<keyword evidence="3 15" id="KW-0813">Transport</keyword>
<dbReference type="CDD" id="cd10324">
    <property type="entry name" value="SLC6sbd"/>
    <property type="match status" value="1"/>
</dbReference>
<dbReference type="PANTHER" id="PTHR11616:SF321">
    <property type="entry name" value="SODIUM-DEPENDENT NUTRIENT AMINO ACID TRANSPORTER 1-RELATED"/>
    <property type="match status" value="1"/>
</dbReference>
<dbReference type="Pfam" id="PF00209">
    <property type="entry name" value="SNF"/>
    <property type="match status" value="1"/>
</dbReference>
<comment type="function">
    <text evidence="13">Unusual broad substrate spectrum amino acid:sodium cotransporter that promotes absorption of the D isomers of essential amino acids. Neutral amino acids are the preferred substrates, especially methionine and phenylalanine.</text>
</comment>
<evidence type="ECO:0000256" key="14">
    <source>
        <dbReference type="PIRSR" id="PIRSR600175-1"/>
    </source>
</evidence>
<evidence type="ECO:0000256" key="1">
    <source>
        <dbReference type="ARBA" id="ARBA00004141"/>
    </source>
</evidence>
<name>A0A6R8GKF3_AEDAE</name>
<accession>A0A6R8GKF3</accession>
<evidence type="ECO:0000313" key="17">
    <source>
        <dbReference type="Proteomes" id="UP000008820"/>
    </source>
</evidence>
<keyword evidence="8 14" id="KW-0915">Sodium</keyword>
<evidence type="ECO:0000256" key="6">
    <source>
        <dbReference type="ARBA" id="ARBA00022970"/>
    </source>
</evidence>
<feature type="binding site" evidence="14">
    <location>
        <position position="429"/>
    </location>
    <ligand>
        <name>Na(+)</name>
        <dbReference type="ChEBI" id="CHEBI:29101"/>
        <label>1</label>
    </ligand>
</feature>
<evidence type="ECO:0000256" key="5">
    <source>
        <dbReference type="ARBA" id="ARBA00022847"/>
    </source>
</evidence>
<dbReference type="NCBIfam" id="NF037979">
    <property type="entry name" value="Na_transp"/>
    <property type="match status" value="1"/>
</dbReference>
<evidence type="ECO:0000256" key="12">
    <source>
        <dbReference type="ARBA" id="ARBA00023201"/>
    </source>
</evidence>
<dbReference type="GO" id="GO:0046872">
    <property type="term" value="F:metal ion binding"/>
    <property type="evidence" value="ECO:0007669"/>
    <property type="project" value="UniProtKB-KW"/>
</dbReference>
<keyword evidence="14" id="KW-0479">Metal-binding</keyword>
<keyword evidence="5 15" id="KW-0769">Symport</keyword>
<gene>
    <name evidence="16" type="primary">5578672</name>
</gene>
<evidence type="ECO:0000256" key="4">
    <source>
        <dbReference type="ARBA" id="ARBA00022692"/>
    </source>
</evidence>
<keyword evidence="17" id="KW-1185">Reference proteome</keyword>
<dbReference type="PANTHER" id="PTHR11616">
    <property type="entry name" value="SODIUM/CHLORIDE DEPENDENT TRANSPORTER"/>
    <property type="match status" value="1"/>
</dbReference>
<evidence type="ECO:0000256" key="10">
    <source>
        <dbReference type="ARBA" id="ARBA00023136"/>
    </source>
</evidence>
<keyword evidence="11" id="KW-0325">Glycoprotein</keyword>
<protein>
    <recommendedName>
        <fullName evidence="15">Transporter</fullName>
    </recommendedName>
</protein>
<dbReference type="GO" id="GO:0089718">
    <property type="term" value="P:amino acid import across plasma membrane"/>
    <property type="evidence" value="ECO:0007669"/>
    <property type="project" value="TreeGrafter"/>
</dbReference>
<evidence type="ECO:0000256" key="15">
    <source>
        <dbReference type="RuleBase" id="RU003732"/>
    </source>
</evidence>
<feature type="binding site" evidence="14">
    <location>
        <position position="97"/>
    </location>
    <ligand>
        <name>Na(+)</name>
        <dbReference type="ChEBI" id="CHEBI:29101"/>
        <label>1</label>
    </ligand>
</feature>
<dbReference type="PRINTS" id="PR00176">
    <property type="entry name" value="NANEUSMPORT"/>
</dbReference>
<keyword evidence="10" id="KW-0472">Membrane</keyword>
<reference evidence="16 17" key="1">
    <citation type="submission" date="2017-06" db="EMBL/GenBank/DDBJ databases">
        <title>Aedes aegypti genome working group (AGWG) sequencing and assembly.</title>
        <authorList>
            <consortium name="Aedes aegypti Genome Working Group (AGWG)"/>
            <person name="Matthews B.J."/>
        </authorList>
    </citation>
    <scope>NUCLEOTIDE SEQUENCE [LARGE SCALE GENOMIC DNA]</scope>
    <source>
        <strain evidence="16 17">LVP_AGWG</strain>
    </source>
</reference>
<dbReference type="PROSITE" id="PS50267">
    <property type="entry name" value="NA_NEUROTRAN_SYMP_3"/>
    <property type="match status" value="1"/>
</dbReference>
<dbReference type="Proteomes" id="UP000008820">
    <property type="component" value="Chromosome 3"/>
</dbReference>
<keyword evidence="12" id="KW-0739">Sodium transport</keyword>
<organism evidence="16 17">
    <name type="scientific">Aedes aegypti</name>
    <name type="common">Yellowfever mosquito</name>
    <name type="synonym">Culex aegypti</name>
    <dbReference type="NCBI Taxonomy" id="7159"/>
    <lineage>
        <taxon>Eukaryota</taxon>
        <taxon>Metazoa</taxon>
        <taxon>Ecdysozoa</taxon>
        <taxon>Arthropoda</taxon>
        <taxon>Hexapoda</taxon>
        <taxon>Insecta</taxon>
        <taxon>Pterygota</taxon>
        <taxon>Neoptera</taxon>
        <taxon>Endopterygota</taxon>
        <taxon>Diptera</taxon>
        <taxon>Nematocera</taxon>
        <taxon>Culicoidea</taxon>
        <taxon>Culicidae</taxon>
        <taxon>Culicinae</taxon>
        <taxon>Aedini</taxon>
        <taxon>Aedes</taxon>
        <taxon>Stegomyia</taxon>
    </lineage>
</organism>
<dbReference type="InterPro" id="IPR000175">
    <property type="entry name" value="Na/ntran_symport"/>
</dbReference>
<proteinExistence type="inferred from homology"/>